<organism evidence="3 4">
    <name type="scientific">Fusarium zealandicum</name>
    <dbReference type="NCBI Taxonomy" id="1053134"/>
    <lineage>
        <taxon>Eukaryota</taxon>
        <taxon>Fungi</taxon>
        <taxon>Dikarya</taxon>
        <taxon>Ascomycota</taxon>
        <taxon>Pezizomycotina</taxon>
        <taxon>Sordariomycetes</taxon>
        <taxon>Hypocreomycetidae</taxon>
        <taxon>Hypocreales</taxon>
        <taxon>Nectriaceae</taxon>
        <taxon>Fusarium</taxon>
        <taxon>Fusarium staphyleae species complex</taxon>
    </lineage>
</organism>
<reference evidence="3" key="1">
    <citation type="journal article" date="2020" name="BMC Genomics">
        <title>Correction to: Identification and distribution of gene clusters required for synthesis of sphingolipid metabolism inhibitors in diverse species of the filamentous fungus Fusarium.</title>
        <authorList>
            <person name="Kim H.S."/>
            <person name="Lohmar J.M."/>
            <person name="Busman M."/>
            <person name="Brown D.W."/>
            <person name="Naumann T.A."/>
            <person name="Divon H.H."/>
            <person name="Lysoe E."/>
            <person name="Uhlig S."/>
            <person name="Proctor R.H."/>
        </authorList>
    </citation>
    <scope>NUCLEOTIDE SEQUENCE</scope>
    <source>
        <strain evidence="3">NRRL 22465</strain>
    </source>
</reference>
<feature type="region of interest" description="Disordered" evidence="1">
    <location>
        <begin position="1"/>
        <end position="46"/>
    </location>
</feature>
<comment type="caution">
    <text evidence="3">The sequence shown here is derived from an EMBL/GenBank/DDBJ whole genome shotgun (WGS) entry which is preliminary data.</text>
</comment>
<feature type="compositionally biased region" description="Low complexity" evidence="1">
    <location>
        <begin position="21"/>
        <end position="37"/>
    </location>
</feature>
<dbReference type="EMBL" id="JABEYC010000431">
    <property type="protein sequence ID" value="KAF4977545.1"/>
    <property type="molecule type" value="Genomic_DNA"/>
</dbReference>
<gene>
    <name evidence="3" type="ORF">FZEAL_5916</name>
</gene>
<proteinExistence type="predicted"/>
<dbReference type="Proteomes" id="UP000635477">
    <property type="component" value="Unassembled WGS sequence"/>
</dbReference>
<name>A0A8H4UJN3_9HYPO</name>
<feature type="region of interest" description="Disordered" evidence="1">
    <location>
        <begin position="297"/>
        <end position="316"/>
    </location>
</feature>
<evidence type="ECO:0000256" key="1">
    <source>
        <dbReference type="SAM" id="MobiDB-lite"/>
    </source>
</evidence>
<dbReference type="AlphaFoldDB" id="A0A8H4UJN3"/>
<feature type="region of interest" description="Disordered" evidence="1">
    <location>
        <begin position="387"/>
        <end position="430"/>
    </location>
</feature>
<keyword evidence="4" id="KW-1185">Reference proteome</keyword>
<dbReference type="Pfam" id="PF20150">
    <property type="entry name" value="2EXR"/>
    <property type="match status" value="1"/>
</dbReference>
<feature type="domain" description="2EXR" evidence="2">
    <location>
        <begin position="58"/>
        <end position="198"/>
    </location>
</feature>
<dbReference type="InterPro" id="IPR045518">
    <property type="entry name" value="2EXR"/>
</dbReference>
<evidence type="ECO:0000313" key="4">
    <source>
        <dbReference type="Proteomes" id="UP000635477"/>
    </source>
</evidence>
<dbReference type="OrthoDB" id="4655872at2759"/>
<evidence type="ECO:0000313" key="3">
    <source>
        <dbReference type="EMBL" id="KAF4977545.1"/>
    </source>
</evidence>
<protein>
    <recommendedName>
        <fullName evidence="2">2EXR domain-containing protein</fullName>
    </recommendedName>
</protein>
<evidence type="ECO:0000259" key="2">
    <source>
        <dbReference type="Pfam" id="PF20150"/>
    </source>
</evidence>
<sequence>MASRGLDNDDEFFITPSPLPSSRQDGGVSSSSQDADAPPSPTEELPLKFHLPAHCRMFSPFVRLPPEIRHQIWAETLATPGMHFLKIDTGIENSRGLGIWWIRERALLGMADEDEDVDPIAIEVDNETRPTVKQEASLKMLYPAPKADISHYITLNKQLVKLSVTCNEAASIAKNITRQSTTMRLKQGPIISLDCTSDVFYLEYVPPDVFQDGFRFSKILKCPELDRIRKVAVRYCHKWHDKRLVTRCPNCGQVHHGPESAKYPNHLYRFMAQYLPNLEHFYFIDYLIARKPGDALPPRDHADQASQTKGDVPRLQGSFYGANRTYYEVNENDHHWKVHSTVFQTQAWLREQFVKYAKKSRLSKHKSPEDVKFGVLACEWAVKPPAEAKDSRLTPAKKGRNKRAHCEEHTSWKSRRSSPEKSPPVVPENLPSDIASGFPFVFSALEGNEFDFTFSNHV</sequence>
<reference evidence="3" key="2">
    <citation type="submission" date="2020-05" db="EMBL/GenBank/DDBJ databases">
        <authorList>
            <person name="Kim H.-S."/>
            <person name="Proctor R.H."/>
            <person name="Brown D.W."/>
        </authorList>
    </citation>
    <scope>NUCLEOTIDE SEQUENCE</scope>
    <source>
        <strain evidence="3">NRRL 22465</strain>
    </source>
</reference>
<accession>A0A8H4UJN3</accession>